<organism evidence="3 4">
    <name type="scientific">Stentor coeruleus</name>
    <dbReference type="NCBI Taxonomy" id="5963"/>
    <lineage>
        <taxon>Eukaryota</taxon>
        <taxon>Sar</taxon>
        <taxon>Alveolata</taxon>
        <taxon>Ciliophora</taxon>
        <taxon>Postciliodesmatophora</taxon>
        <taxon>Heterotrichea</taxon>
        <taxon>Heterotrichida</taxon>
        <taxon>Stentoridae</taxon>
        <taxon>Stentor</taxon>
    </lineage>
</organism>
<sequence length="1224" mass="140177">MSVAPAKNSEVIYTLLDDSTVIGLENSEIQKCEALDMLGSMKSIVNYFQSITTVTISSPFQGTCLQVSKDENRIYFGSRKEENIPARIGVADIVSQEIILDEGVSDRSVWTIALSKDEKYIYASGQDPTIIKFEISDLSQVDTFTGHTDEVNKLIVSEDNKWIFSSSDDSSVRMWSVAKTYPRDVILSKSDGRIYSLDLSKDQKYLVSGGSDANITIYELAYSLTNPGSVIGNIYIKRPIWAIKISPSGRFLAVGDDAGVVHLYKFPNWESMGEFSHGDRVRDIDISLDESIVVSASDNTEVKIWDTKQRYKEITFQKHTKWVKSAVIMKDQKSIISYGDDKVIMIWKIPSFEGKKTMDTLNMKVLHLWYSEKRKTLEGICLFNEDKMIISWNSLGASKNIMNISIDDPKFCKNLEDKDEIFLAGRASDETVEKAVGDVGESYTMICIYSIITEKLIRSHVIKAEMQSFYIEGEYLIIGESFKITFWKYSTLEHLETVFAHNGQIKAVITAFSNTLLFTLGADNILKKFSLDFTSENFSKELDYRDCLSIYSNSAFCYTLELSSDSQYLYIASSSKFEIIYVMNFSLIFSINANYIGIFRNLNNTLCLVHTNGMDIYSSKNFQILSQLKYDSYVDKAILAADSRYIYFLGGNFITKTQNPLKCRDLTLVGDSSQLAEFKEHINQIINGKSEKPFFRSHWLIEPFHVNLLHIYAYFNLYDTLKDSIIGEENGNRIAFINSRDEFSALSIALKMGLDESTDAIVDGLRKLVKSDTSKTALKKLVFQVFEESLVDLNLVGYKHLEKLYAEILTKEDLPSLPNFCPPEIGLPAVVNSDFFYPYIKDFNLSEEIPDFGVAVLFSKTLTRLYLTLGSSKSLDFIKSIEDCPNTNIYYTKLIQLILQEKWKGVRKYMWAQAFLYLCYIVLLCLYTSYESCRTSYFLILPFAFSGVLYLYELIFVVLGPVAYFSDFWNWVDTLRSWLMIAYSLMVWLGFFHISKTQNLDERYMLAVLLFISWIRGITYFRINASTRYLTKLLFQVLIDIVPFLIILFYSAVAFGLMFRAFDNNFLSDYFPSLTYSWLIILGNWDNPTDPDFLSLIMFFATLLNPIISLNLLIAILSDTFERVSEDEVIADGQELAGMIIEIETLMFWARNQNIKTFIHIMESDNIEEDSEENLNKLMNNMRSKVFYIKENFGLHDIARQKLKDALGSGHQDLSAKLGSLLRK</sequence>
<evidence type="ECO:0000256" key="1">
    <source>
        <dbReference type="PROSITE-ProRule" id="PRU00221"/>
    </source>
</evidence>
<dbReference type="Pfam" id="PF00400">
    <property type="entry name" value="WD40"/>
    <property type="match status" value="4"/>
</dbReference>
<proteinExistence type="predicted"/>
<accession>A0A1R2CJ10</accession>
<feature type="transmembrane region" description="Helical" evidence="2">
    <location>
        <begin position="975"/>
        <end position="992"/>
    </location>
</feature>
<keyword evidence="4" id="KW-1185">Reference proteome</keyword>
<protein>
    <submittedName>
        <fullName evidence="3">Uncharacterized protein</fullName>
    </submittedName>
</protein>
<feature type="transmembrane region" description="Helical" evidence="2">
    <location>
        <begin position="909"/>
        <end position="930"/>
    </location>
</feature>
<dbReference type="InterPro" id="IPR015943">
    <property type="entry name" value="WD40/YVTN_repeat-like_dom_sf"/>
</dbReference>
<dbReference type="CDD" id="cd00200">
    <property type="entry name" value="WD40"/>
    <property type="match status" value="1"/>
</dbReference>
<reference evidence="3 4" key="1">
    <citation type="submission" date="2016-11" db="EMBL/GenBank/DDBJ databases">
        <title>The macronuclear genome of Stentor coeruleus: a giant cell with tiny introns.</title>
        <authorList>
            <person name="Slabodnick M."/>
            <person name="Ruby J.G."/>
            <person name="Reiff S.B."/>
            <person name="Swart E.C."/>
            <person name="Gosai S."/>
            <person name="Prabakaran S."/>
            <person name="Witkowska E."/>
            <person name="Larue G.E."/>
            <person name="Fisher S."/>
            <person name="Freeman R.M."/>
            <person name="Gunawardena J."/>
            <person name="Chu W."/>
            <person name="Stover N.A."/>
            <person name="Gregory B.D."/>
            <person name="Nowacki M."/>
            <person name="Derisi J."/>
            <person name="Roy S.W."/>
            <person name="Marshall W.F."/>
            <person name="Sood P."/>
        </authorList>
    </citation>
    <scope>NUCLEOTIDE SEQUENCE [LARGE SCALE GENOMIC DNA]</scope>
    <source>
        <strain evidence="3">WM001</strain>
    </source>
</reference>
<evidence type="ECO:0000313" key="4">
    <source>
        <dbReference type="Proteomes" id="UP000187209"/>
    </source>
</evidence>
<gene>
    <name evidence="3" type="ORF">SteCoe_8995</name>
</gene>
<comment type="caution">
    <text evidence="3">The sequence shown here is derived from an EMBL/GenBank/DDBJ whole genome shotgun (WGS) entry which is preliminary data.</text>
</comment>
<dbReference type="InterPro" id="IPR036322">
    <property type="entry name" value="WD40_repeat_dom_sf"/>
</dbReference>
<feature type="transmembrane region" description="Helical" evidence="2">
    <location>
        <begin position="1004"/>
        <end position="1021"/>
    </location>
</feature>
<dbReference type="PANTHER" id="PTHR19879">
    <property type="entry name" value="TRANSCRIPTION INITIATION FACTOR TFIID"/>
    <property type="match status" value="1"/>
</dbReference>
<dbReference type="Gene3D" id="2.130.10.10">
    <property type="entry name" value="YVTN repeat-like/Quinoprotein amine dehydrogenase"/>
    <property type="match status" value="2"/>
</dbReference>
<name>A0A1R2CJ10_9CILI</name>
<feature type="repeat" description="WD" evidence="1">
    <location>
        <begin position="274"/>
        <end position="315"/>
    </location>
</feature>
<dbReference type="PANTHER" id="PTHR19879:SF9">
    <property type="entry name" value="TRANSCRIPTION INITIATION FACTOR TFIID SUBUNIT 5"/>
    <property type="match status" value="1"/>
</dbReference>
<feature type="transmembrane region" description="Helical" evidence="2">
    <location>
        <begin position="1066"/>
        <end position="1085"/>
    </location>
</feature>
<dbReference type="OrthoDB" id="10262475at2759"/>
<dbReference type="SMART" id="SM00320">
    <property type="entry name" value="WD40"/>
    <property type="match status" value="8"/>
</dbReference>
<dbReference type="SUPFAM" id="SSF50978">
    <property type="entry name" value="WD40 repeat-like"/>
    <property type="match status" value="1"/>
</dbReference>
<dbReference type="PROSITE" id="PS50294">
    <property type="entry name" value="WD_REPEATS_REGION"/>
    <property type="match status" value="2"/>
</dbReference>
<keyword evidence="2" id="KW-1133">Transmembrane helix</keyword>
<dbReference type="EMBL" id="MPUH01000137">
    <property type="protein sequence ID" value="OMJ88981.1"/>
    <property type="molecule type" value="Genomic_DNA"/>
</dbReference>
<dbReference type="PROSITE" id="PS50082">
    <property type="entry name" value="WD_REPEATS_2"/>
    <property type="match status" value="4"/>
</dbReference>
<feature type="repeat" description="WD" evidence="1">
    <location>
        <begin position="316"/>
        <end position="357"/>
    </location>
</feature>
<keyword evidence="2" id="KW-0472">Membrane</keyword>
<dbReference type="InterPro" id="IPR001680">
    <property type="entry name" value="WD40_rpt"/>
</dbReference>
<keyword evidence="1" id="KW-0853">WD repeat</keyword>
<evidence type="ECO:0000313" key="3">
    <source>
        <dbReference type="EMBL" id="OMJ88981.1"/>
    </source>
</evidence>
<keyword evidence="2" id="KW-0812">Transmembrane</keyword>
<feature type="repeat" description="WD" evidence="1">
    <location>
        <begin position="144"/>
        <end position="177"/>
    </location>
</feature>
<dbReference type="AlphaFoldDB" id="A0A1R2CJ10"/>
<dbReference type="Proteomes" id="UP000187209">
    <property type="component" value="Unassembled WGS sequence"/>
</dbReference>
<feature type="transmembrane region" description="Helical" evidence="2">
    <location>
        <begin position="1033"/>
        <end position="1059"/>
    </location>
</feature>
<feature type="transmembrane region" description="Helical" evidence="2">
    <location>
        <begin position="1097"/>
        <end position="1117"/>
    </location>
</feature>
<evidence type="ECO:0000256" key="2">
    <source>
        <dbReference type="SAM" id="Phobius"/>
    </source>
</evidence>
<feature type="transmembrane region" description="Helical" evidence="2">
    <location>
        <begin position="937"/>
        <end position="963"/>
    </location>
</feature>
<dbReference type="SUPFAM" id="SSF50998">
    <property type="entry name" value="Quinoprotein alcohol dehydrogenase-like"/>
    <property type="match status" value="1"/>
</dbReference>
<feature type="repeat" description="WD" evidence="1">
    <location>
        <begin position="187"/>
        <end position="220"/>
    </location>
</feature>
<dbReference type="InterPro" id="IPR011047">
    <property type="entry name" value="Quinoprotein_ADH-like_sf"/>
</dbReference>